<dbReference type="InterPro" id="IPR050469">
    <property type="entry name" value="Diguanylate_Cyclase"/>
</dbReference>
<keyword evidence="5" id="KW-0808">Transferase</keyword>
<gene>
    <name evidence="5" type="ORF">I8J30_21935</name>
</gene>
<accession>A0ABS5CHL6</accession>
<dbReference type="NCBIfam" id="TIGR00254">
    <property type="entry name" value="GGDEF"/>
    <property type="match status" value="1"/>
</dbReference>
<dbReference type="Pfam" id="PF00990">
    <property type="entry name" value="GGDEF"/>
    <property type="match status" value="1"/>
</dbReference>
<dbReference type="PROSITE" id="PS50887">
    <property type="entry name" value="GGDEF"/>
    <property type="match status" value="1"/>
</dbReference>
<dbReference type="NCBIfam" id="TIGR00229">
    <property type="entry name" value="sensory_box"/>
    <property type="match status" value="1"/>
</dbReference>
<evidence type="ECO:0000256" key="1">
    <source>
        <dbReference type="SAM" id="Phobius"/>
    </source>
</evidence>
<dbReference type="EC" id="2.7.7.65" evidence="5"/>
<dbReference type="InterPro" id="IPR013656">
    <property type="entry name" value="PAS_4"/>
</dbReference>
<dbReference type="InterPro" id="IPR000700">
    <property type="entry name" value="PAS-assoc_C"/>
</dbReference>
<dbReference type="PROSITE" id="PS50113">
    <property type="entry name" value="PAC"/>
    <property type="match status" value="1"/>
</dbReference>
<protein>
    <submittedName>
        <fullName evidence="5">Diguanylate cyclase</fullName>
        <ecNumber evidence="5">2.7.7.65</ecNumber>
    </submittedName>
</protein>
<proteinExistence type="predicted"/>
<dbReference type="InterPro" id="IPR000160">
    <property type="entry name" value="GGDEF_dom"/>
</dbReference>
<name>A0ABS5CHL6_9BACL</name>
<feature type="domain" description="PAS" evidence="2">
    <location>
        <begin position="159"/>
        <end position="229"/>
    </location>
</feature>
<feature type="domain" description="GGDEF" evidence="4">
    <location>
        <begin position="322"/>
        <end position="459"/>
    </location>
</feature>
<organism evidence="5 6">
    <name type="scientific">Paenibacillus lignilyticus</name>
    <dbReference type="NCBI Taxonomy" id="1172615"/>
    <lineage>
        <taxon>Bacteria</taxon>
        <taxon>Bacillati</taxon>
        <taxon>Bacillota</taxon>
        <taxon>Bacilli</taxon>
        <taxon>Bacillales</taxon>
        <taxon>Paenibacillaceae</taxon>
        <taxon>Paenibacillus</taxon>
    </lineage>
</organism>
<dbReference type="PANTHER" id="PTHR45138">
    <property type="entry name" value="REGULATORY COMPONENTS OF SENSORY TRANSDUCTION SYSTEM"/>
    <property type="match status" value="1"/>
</dbReference>
<sequence>MTTWTGTTTIISTIAAALLWGRFYYVRMRRAGAQLKALQLEYAALLREQQGITFKIKKIDGRYCYTMADGQLFYRLGLTQADIGKTMEDIFPESMHAYIRSIYDRAWAGEQFQYESELKGYTYLNSVMPIKKDGQTVEVIIVGSDITERKKAEKDMQESEDRYRRLVDLSPDAIMVIGNGKLVLANQKAIQYLGDGSLEKLMERPLGTIVHPDYLTRASKHVQQVLERRDVLRPFESVYLRLDGQPFDVEVTASWMQYNGESAVMVIFRDITQRKLEKQQLQESNKLLSQLAHVDGLTGIANRRFFDDMFDKEWELAVHGALPLSVILCDIDYFKAYNDSYGHQEGDTCLRQVAGVLNRLPLANGGVVARYGGEEFIILLPETSLEDAAAIGGMLGDSMMKLAIPHRASRVSSSVTISVGVAAITPTAWADKEVLVRHADTALYEAKQQGRNQMKIYGSESMVKEGV</sequence>
<keyword evidence="1" id="KW-1133">Transmembrane helix</keyword>
<dbReference type="InterPro" id="IPR000014">
    <property type="entry name" value="PAS"/>
</dbReference>
<keyword evidence="1" id="KW-0812">Transmembrane</keyword>
<evidence type="ECO:0000259" key="2">
    <source>
        <dbReference type="PROSITE" id="PS50112"/>
    </source>
</evidence>
<keyword evidence="1" id="KW-0472">Membrane</keyword>
<dbReference type="SMART" id="SM00091">
    <property type="entry name" value="PAS"/>
    <property type="match status" value="1"/>
</dbReference>
<dbReference type="PANTHER" id="PTHR45138:SF9">
    <property type="entry name" value="DIGUANYLATE CYCLASE DGCM-RELATED"/>
    <property type="match status" value="1"/>
</dbReference>
<evidence type="ECO:0000259" key="3">
    <source>
        <dbReference type="PROSITE" id="PS50113"/>
    </source>
</evidence>
<dbReference type="Gene3D" id="3.30.450.20">
    <property type="entry name" value="PAS domain"/>
    <property type="match status" value="2"/>
</dbReference>
<dbReference type="PROSITE" id="PS50112">
    <property type="entry name" value="PAS"/>
    <property type="match status" value="1"/>
</dbReference>
<dbReference type="InterPro" id="IPR035965">
    <property type="entry name" value="PAS-like_dom_sf"/>
</dbReference>
<evidence type="ECO:0000259" key="4">
    <source>
        <dbReference type="PROSITE" id="PS50887"/>
    </source>
</evidence>
<dbReference type="CDD" id="cd00130">
    <property type="entry name" value="PAS"/>
    <property type="match status" value="1"/>
</dbReference>
<feature type="transmembrane region" description="Helical" evidence="1">
    <location>
        <begin position="6"/>
        <end position="25"/>
    </location>
</feature>
<evidence type="ECO:0000313" key="6">
    <source>
        <dbReference type="Proteomes" id="UP000673394"/>
    </source>
</evidence>
<dbReference type="CDD" id="cd01949">
    <property type="entry name" value="GGDEF"/>
    <property type="match status" value="1"/>
</dbReference>
<dbReference type="Pfam" id="PF13426">
    <property type="entry name" value="PAS_9"/>
    <property type="match status" value="1"/>
</dbReference>
<reference evidence="5 6" key="1">
    <citation type="submission" date="2021-04" db="EMBL/GenBank/DDBJ databases">
        <title>Paenibacillus sp. DLE-14 whole genome sequence.</title>
        <authorList>
            <person name="Ham Y.J."/>
        </authorList>
    </citation>
    <scope>NUCLEOTIDE SEQUENCE [LARGE SCALE GENOMIC DNA]</scope>
    <source>
        <strain evidence="5 6">DLE-14</strain>
    </source>
</reference>
<dbReference type="GO" id="GO:0052621">
    <property type="term" value="F:diguanylate cyclase activity"/>
    <property type="evidence" value="ECO:0007669"/>
    <property type="project" value="UniProtKB-EC"/>
</dbReference>
<dbReference type="RefSeq" id="WP_210661738.1">
    <property type="nucleotide sequence ID" value="NZ_JAGKSP010000010.1"/>
</dbReference>
<dbReference type="Pfam" id="PF08448">
    <property type="entry name" value="PAS_4"/>
    <property type="match status" value="1"/>
</dbReference>
<dbReference type="InterPro" id="IPR043128">
    <property type="entry name" value="Rev_trsase/Diguanyl_cyclase"/>
</dbReference>
<dbReference type="Gene3D" id="3.30.70.270">
    <property type="match status" value="1"/>
</dbReference>
<dbReference type="SUPFAM" id="SSF55073">
    <property type="entry name" value="Nucleotide cyclase"/>
    <property type="match status" value="1"/>
</dbReference>
<dbReference type="EMBL" id="JAGKSP010000010">
    <property type="protein sequence ID" value="MBP3965376.1"/>
    <property type="molecule type" value="Genomic_DNA"/>
</dbReference>
<evidence type="ECO:0000313" key="5">
    <source>
        <dbReference type="EMBL" id="MBP3965376.1"/>
    </source>
</evidence>
<comment type="caution">
    <text evidence="5">The sequence shown here is derived from an EMBL/GenBank/DDBJ whole genome shotgun (WGS) entry which is preliminary data.</text>
</comment>
<feature type="domain" description="PAC" evidence="3">
    <location>
        <begin position="233"/>
        <end position="283"/>
    </location>
</feature>
<dbReference type="InterPro" id="IPR029787">
    <property type="entry name" value="Nucleotide_cyclase"/>
</dbReference>
<keyword evidence="6" id="KW-1185">Reference proteome</keyword>
<dbReference type="SMART" id="SM00267">
    <property type="entry name" value="GGDEF"/>
    <property type="match status" value="1"/>
</dbReference>
<dbReference type="Proteomes" id="UP000673394">
    <property type="component" value="Unassembled WGS sequence"/>
</dbReference>
<dbReference type="SUPFAM" id="SSF55785">
    <property type="entry name" value="PYP-like sensor domain (PAS domain)"/>
    <property type="match status" value="2"/>
</dbReference>
<keyword evidence="5" id="KW-0548">Nucleotidyltransferase</keyword>